<dbReference type="AlphaFoldDB" id="A0A9W6EXS5"/>
<feature type="compositionally biased region" description="Polar residues" evidence="1">
    <location>
        <begin position="14"/>
        <end position="31"/>
    </location>
</feature>
<evidence type="ECO:0000313" key="2">
    <source>
        <dbReference type="EMBL" id="GLC48555.1"/>
    </source>
</evidence>
<feature type="region of interest" description="Disordered" evidence="1">
    <location>
        <begin position="1"/>
        <end position="41"/>
    </location>
</feature>
<organism evidence="2 3">
    <name type="scientific">Pleodorina starrii</name>
    <dbReference type="NCBI Taxonomy" id="330485"/>
    <lineage>
        <taxon>Eukaryota</taxon>
        <taxon>Viridiplantae</taxon>
        <taxon>Chlorophyta</taxon>
        <taxon>core chlorophytes</taxon>
        <taxon>Chlorophyceae</taxon>
        <taxon>CS clade</taxon>
        <taxon>Chlamydomonadales</taxon>
        <taxon>Volvocaceae</taxon>
        <taxon>Pleodorina</taxon>
    </lineage>
</organism>
<dbReference type="Proteomes" id="UP001165080">
    <property type="component" value="Unassembled WGS sequence"/>
</dbReference>
<evidence type="ECO:0000313" key="3">
    <source>
        <dbReference type="Proteomes" id="UP001165080"/>
    </source>
</evidence>
<reference evidence="2 3" key="1">
    <citation type="journal article" date="2023" name="Commun. Biol.">
        <title>Reorganization of the ancestral sex-determining regions during the evolution of trioecy in Pleodorina starrii.</title>
        <authorList>
            <person name="Takahashi K."/>
            <person name="Suzuki S."/>
            <person name="Kawai-Toyooka H."/>
            <person name="Yamamoto K."/>
            <person name="Hamaji T."/>
            <person name="Ootsuki R."/>
            <person name="Yamaguchi H."/>
            <person name="Kawachi M."/>
            <person name="Higashiyama T."/>
            <person name="Nozaki H."/>
        </authorList>
    </citation>
    <scope>NUCLEOTIDE SEQUENCE [LARGE SCALE GENOMIC DNA]</scope>
    <source>
        <strain evidence="2 3">NIES-4479</strain>
    </source>
</reference>
<proteinExistence type="predicted"/>
<gene>
    <name evidence="2" type="primary">PLESTB000182</name>
    <name evidence="2" type="ORF">PLESTB_000110800</name>
</gene>
<keyword evidence="3" id="KW-1185">Reference proteome</keyword>
<name>A0A9W6EXS5_9CHLO</name>
<accession>A0A9W6EXS5</accession>
<sequence>MKEYRHQHGEYQSIEMQQQPLQRSWGDSVSATHRCEDDERVSSLVPAPQLMSLGPVTKVWTRIAGDSLVVLAAVRSRH</sequence>
<dbReference type="EMBL" id="BRXU01000001">
    <property type="protein sequence ID" value="GLC48555.1"/>
    <property type="molecule type" value="Genomic_DNA"/>
</dbReference>
<comment type="caution">
    <text evidence="2">The sequence shown here is derived from an EMBL/GenBank/DDBJ whole genome shotgun (WGS) entry which is preliminary data.</text>
</comment>
<protein>
    <submittedName>
        <fullName evidence="2">Uncharacterized protein</fullName>
    </submittedName>
</protein>
<evidence type="ECO:0000256" key="1">
    <source>
        <dbReference type="SAM" id="MobiDB-lite"/>
    </source>
</evidence>